<organism evidence="1 2">
    <name type="scientific">Trinickia violacea</name>
    <dbReference type="NCBI Taxonomy" id="2571746"/>
    <lineage>
        <taxon>Bacteria</taxon>
        <taxon>Pseudomonadati</taxon>
        <taxon>Pseudomonadota</taxon>
        <taxon>Betaproteobacteria</taxon>
        <taxon>Burkholderiales</taxon>
        <taxon>Burkholderiaceae</taxon>
        <taxon>Trinickia</taxon>
    </lineage>
</organism>
<protein>
    <submittedName>
        <fullName evidence="1">Uncharacterized protein</fullName>
    </submittedName>
</protein>
<dbReference type="RefSeq" id="WP_137332812.1">
    <property type="nucleotide sequence ID" value="NZ_CP040077.1"/>
</dbReference>
<reference evidence="1 2" key="1">
    <citation type="submission" date="2019-05" db="EMBL/GenBank/DDBJ databases">
        <title>Burkholderia sp. DHOD12, isolated from subtropical forest soil.</title>
        <authorList>
            <person name="Gao Z.-H."/>
            <person name="Qiu L.-H."/>
        </authorList>
    </citation>
    <scope>NUCLEOTIDE SEQUENCE [LARGE SCALE GENOMIC DNA]</scope>
    <source>
        <strain evidence="1 2">DHOD12</strain>
    </source>
</reference>
<evidence type="ECO:0000313" key="1">
    <source>
        <dbReference type="EMBL" id="QCP49989.1"/>
    </source>
</evidence>
<dbReference type="Proteomes" id="UP000298656">
    <property type="component" value="Chromosome 1"/>
</dbReference>
<gene>
    <name evidence="1" type="ORF">FAZ95_12835</name>
</gene>
<dbReference type="EMBL" id="CP040077">
    <property type="protein sequence ID" value="QCP49989.1"/>
    <property type="molecule type" value="Genomic_DNA"/>
</dbReference>
<dbReference type="AlphaFoldDB" id="A0A4P8IVV9"/>
<dbReference type="KEGG" id="tvl:FAZ95_12835"/>
<name>A0A4P8IVV9_9BURK</name>
<evidence type="ECO:0000313" key="2">
    <source>
        <dbReference type="Proteomes" id="UP000298656"/>
    </source>
</evidence>
<proteinExistence type="predicted"/>
<accession>A0A4P8IVV9</accession>
<keyword evidence="2" id="KW-1185">Reference proteome</keyword>
<dbReference type="OrthoDB" id="9102170at2"/>
<sequence>MDGFVRHQIEGASVDIEVIPTAPHGFAARFRIFCDATDEPDWHAVHVTNGVFDTAQEAEEAAKSVALVRILSHGDRKH</sequence>